<dbReference type="Gene3D" id="3.90.640.10">
    <property type="entry name" value="Actin, Chain A, domain 4"/>
    <property type="match status" value="1"/>
</dbReference>
<gene>
    <name evidence="8" type="ORF">WICPIJ_010168</name>
</gene>
<evidence type="ECO:0000256" key="6">
    <source>
        <dbReference type="SAM" id="Coils"/>
    </source>
</evidence>
<feature type="coiled-coil region" evidence="6">
    <location>
        <begin position="697"/>
        <end position="724"/>
    </location>
</feature>
<dbReference type="NCBIfam" id="NF001413">
    <property type="entry name" value="PRK00290.1"/>
    <property type="match status" value="1"/>
</dbReference>
<dbReference type="PROSITE" id="PS00297">
    <property type="entry name" value="HSP70_1"/>
    <property type="match status" value="1"/>
</dbReference>
<dbReference type="GO" id="GO:0005524">
    <property type="term" value="F:ATP binding"/>
    <property type="evidence" value="ECO:0007669"/>
    <property type="project" value="UniProtKB-KW"/>
</dbReference>
<evidence type="ECO:0000256" key="5">
    <source>
        <dbReference type="ARBA" id="ARBA00070638"/>
    </source>
</evidence>
<accession>A0A9P8PH20</accession>
<dbReference type="FunFam" id="3.90.640.10:FF:000003">
    <property type="entry name" value="Molecular chaperone DnaK"/>
    <property type="match status" value="1"/>
</dbReference>
<organism evidence="8 9">
    <name type="scientific">Wickerhamomyces pijperi</name>
    <name type="common">Yeast</name>
    <name type="synonym">Pichia pijperi</name>
    <dbReference type="NCBI Taxonomy" id="599730"/>
    <lineage>
        <taxon>Eukaryota</taxon>
        <taxon>Fungi</taxon>
        <taxon>Dikarya</taxon>
        <taxon>Ascomycota</taxon>
        <taxon>Saccharomycotina</taxon>
        <taxon>Saccharomycetes</taxon>
        <taxon>Phaffomycetales</taxon>
        <taxon>Wickerhamomycetaceae</taxon>
        <taxon>Wickerhamomyces</taxon>
    </lineage>
</organism>
<dbReference type="Gene3D" id="3.30.30.30">
    <property type="match status" value="1"/>
</dbReference>
<dbReference type="GO" id="GO:0140662">
    <property type="term" value="F:ATP-dependent protein folding chaperone"/>
    <property type="evidence" value="ECO:0007669"/>
    <property type="project" value="InterPro"/>
</dbReference>
<evidence type="ECO:0000256" key="1">
    <source>
        <dbReference type="ARBA" id="ARBA00022741"/>
    </source>
</evidence>
<dbReference type="PANTHER" id="PTHR19375">
    <property type="entry name" value="HEAT SHOCK PROTEIN 70KDA"/>
    <property type="match status" value="1"/>
</dbReference>
<name>A0A9P8PH20_WICPI</name>
<dbReference type="AlphaFoldDB" id="A0A9P8PH20"/>
<keyword evidence="2" id="KW-0067">ATP-binding</keyword>
<dbReference type="InterPro" id="IPR029047">
    <property type="entry name" value="HSP70_peptide-bd_sf"/>
</dbReference>
<dbReference type="Proteomes" id="UP000774326">
    <property type="component" value="Unassembled WGS sequence"/>
</dbReference>
<comment type="caution">
    <text evidence="8">The sequence shown here is derived from an EMBL/GenBank/DDBJ whole genome shotgun (WGS) entry which is preliminary data.</text>
</comment>
<keyword evidence="9" id="KW-1185">Reference proteome</keyword>
<keyword evidence="1" id="KW-0547">Nucleotide-binding</keyword>
<evidence type="ECO:0000313" key="8">
    <source>
        <dbReference type="EMBL" id="KAH3672083.1"/>
    </source>
</evidence>
<dbReference type="PRINTS" id="PR00301">
    <property type="entry name" value="HEATSHOCK70"/>
</dbReference>
<dbReference type="InterPro" id="IPR013126">
    <property type="entry name" value="Hsp_70_fam"/>
</dbReference>
<comment type="function">
    <text evidence="4">Required for the assembly of iron-sulfur (Fe/S) clusters in mitochondria. Assisted by the DnaJ-like co-chaperone jac1 and the nucleotide exchange factor mge1, it mediates ATP-dependent Fe-S cluster transfer from the scaffold proteins isu1/isu2 to grx5.</text>
</comment>
<evidence type="ECO:0000256" key="7">
    <source>
        <dbReference type="SAM" id="MobiDB-lite"/>
    </source>
</evidence>
<dbReference type="InterPro" id="IPR043129">
    <property type="entry name" value="ATPase_NBD"/>
</dbReference>
<dbReference type="FunFam" id="2.60.34.10:FF:000014">
    <property type="entry name" value="Chaperone protein DnaK HSP70"/>
    <property type="match status" value="1"/>
</dbReference>
<evidence type="ECO:0000256" key="4">
    <source>
        <dbReference type="ARBA" id="ARBA00059314"/>
    </source>
</evidence>
<keyword evidence="6" id="KW-0175">Coiled coil</keyword>
<evidence type="ECO:0000313" key="9">
    <source>
        <dbReference type="Proteomes" id="UP000774326"/>
    </source>
</evidence>
<feature type="compositionally biased region" description="Low complexity" evidence="7">
    <location>
        <begin position="140"/>
        <end position="150"/>
    </location>
</feature>
<evidence type="ECO:0000256" key="3">
    <source>
        <dbReference type="ARBA" id="ARBA00048056"/>
    </source>
</evidence>
<protein>
    <recommendedName>
        <fullName evidence="5">Iron-sulfur cluster biogenesis chaperone, mitochondrial</fullName>
    </recommendedName>
</protein>
<reference evidence="8" key="2">
    <citation type="submission" date="2021-01" db="EMBL/GenBank/DDBJ databases">
        <authorList>
            <person name="Schikora-Tamarit M.A."/>
        </authorList>
    </citation>
    <scope>NUCLEOTIDE SEQUENCE</scope>
    <source>
        <strain evidence="8">CBS2887</strain>
    </source>
</reference>
<dbReference type="PROSITE" id="PS01036">
    <property type="entry name" value="HSP70_3"/>
    <property type="match status" value="1"/>
</dbReference>
<dbReference type="SUPFAM" id="SSF53067">
    <property type="entry name" value="Actin-like ATPase domain"/>
    <property type="match status" value="2"/>
</dbReference>
<evidence type="ECO:0000256" key="2">
    <source>
        <dbReference type="ARBA" id="ARBA00022840"/>
    </source>
</evidence>
<dbReference type="Gene3D" id="3.30.420.40">
    <property type="match status" value="2"/>
</dbReference>
<comment type="catalytic activity">
    <reaction evidence="3">
        <text>ATP + H2O = ADP + phosphate + H(+)</text>
        <dbReference type="Rhea" id="RHEA:13065"/>
        <dbReference type="ChEBI" id="CHEBI:15377"/>
        <dbReference type="ChEBI" id="CHEBI:15378"/>
        <dbReference type="ChEBI" id="CHEBI:30616"/>
        <dbReference type="ChEBI" id="CHEBI:43474"/>
        <dbReference type="ChEBI" id="CHEBI:456216"/>
        <dbReference type="EC" id="3.6.4.10"/>
    </reaction>
</comment>
<dbReference type="Gene3D" id="2.60.34.10">
    <property type="entry name" value="Substrate Binding Domain Of DNAk, Chain A, domain 1"/>
    <property type="match status" value="1"/>
</dbReference>
<sequence>MNTNVAPKVSRTAQLISRRSLSSTHFPIKEKELQDLIEEKSKELNNNELITSSKQGRSWLSWAKFCSRGIHELMDNLVIELVPNPNELFFYKRKLTTATMLRTRQYLNRSAPLALSGVRNASSLSSIKATPFRSNKKPTKPTTTKSPTSSQPLVIGIDLGTTNSAVAVMQGSIPQILSNEEDARTTPSVVAIEKSGKLLVGAPAKRQAVLNTENTFYASKRLIGRRYDEEEIKYDMSHVTYKIVPNINGDAWLEAHGKSYSPSQIGGFILNKMKEIAENSLNKEIKNAVVTVPAYFNDAQRQATKTAGELVGLNVLRVVNEPTAAALAYGLDKTKDGIVAVYDLGGGTFDISILDIEDGVFEVRATNGDTHLGGEDFDILLVRHILEDFKTKTGVDISGERDKVQRIREAAERAKIELSHVKETTIDLPFIKDTHHISMKLTEEELDAMTLHLINETIEPVKRALKDSDLDKEDIDEVILVGGMTRMPKIRSTVESLFKKKPNTSINPDEAVALGAAIQGGVLSGAIKDVLLLDVTPLTLGIETYGGLYSPLIPRNTVVPVKKTEVFSTGVDNQTGVEIRVFQGERQLVQDNQLIGNFKLSGIPALPKGVPKVEVSFDIDANGIINVSAKELTSGQETSISVVGSSGLTDSEIQRIIEEGEQFKEEDKVKKAKAQAARDIGLLVKDTENGIEVFKPLIEAEEGYPEMQKKIKEIEEAIEVAKSNGDITVQDLQRLSVELQAISMPPPLNSPRSSFNLLSKTSDRKPKQAEVIAASYLPLLNSSLTKACWAPLISMNVNSTPFSLSVDLIKSLPAGGTWLSKVPKNKTNSQFSLLNSLDLIKESSFMPLPRAWLWISVAKKQTAAETLLSNKVRQSLQVINSQLGILVIRFQWLFNLILVTQIGTWTIVSQGFRSNKVMVNRRTNNNVPVTSNLLSETSNWSSHLINLRPNNNSWESGVRIVWNVWMEGVKS</sequence>
<proteinExistence type="predicted"/>
<dbReference type="PROSITE" id="PS00329">
    <property type="entry name" value="HSP70_2"/>
    <property type="match status" value="1"/>
</dbReference>
<dbReference type="GO" id="GO:0070013">
    <property type="term" value="C:intracellular organelle lumen"/>
    <property type="evidence" value="ECO:0007669"/>
    <property type="project" value="UniProtKB-ARBA"/>
</dbReference>
<feature type="coiled-coil region" evidence="6">
    <location>
        <begin position="397"/>
        <end position="424"/>
    </location>
</feature>
<feature type="region of interest" description="Disordered" evidence="7">
    <location>
        <begin position="127"/>
        <end position="153"/>
    </location>
</feature>
<dbReference type="SUPFAM" id="SSF100920">
    <property type="entry name" value="Heat shock protein 70kD (HSP70), peptide-binding domain"/>
    <property type="match status" value="1"/>
</dbReference>
<dbReference type="OrthoDB" id="2401965at2759"/>
<dbReference type="Pfam" id="PF00012">
    <property type="entry name" value="HSP70"/>
    <property type="match status" value="1"/>
</dbReference>
<dbReference type="InterPro" id="IPR018181">
    <property type="entry name" value="Heat_shock_70_CS"/>
</dbReference>
<reference evidence="8" key="1">
    <citation type="journal article" date="2021" name="Open Biol.">
        <title>Shared evolutionary footprints suggest mitochondrial oxidative damage underlies multiple complex I losses in fungi.</title>
        <authorList>
            <person name="Schikora-Tamarit M.A."/>
            <person name="Marcet-Houben M."/>
            <person name="Nosek J."/>
            <person name="Gabaldon T."/>
        </authorList>
    </citation>
    <scope>NUCLEOTIDE SEQUENCE</scope>
    <source>
        <strain evidence="8">CBS2887</strain>
    </source>
</reference>
<dbReference type="GO" id="GO:0005739">
    <property type="term" value="C:mitochondrion"/>
    <property type="evidence" value="ECO:0007669"/>
    <property type="project" value="UniProtKB-ARBA"/>
</dbReference>
<dbReference type="FunFam" id="3.30.420.40:FF:000020">
    <property type="entry name" value="Chaperone protein HscA homolog"/>
    <property type="match status" value="1"/>
</dbReference>
<dbReference type="EMBL" id="JAEUBG010005870">
    <property type="protein sequence ID" value="KAH3672083.1"/>
    <property type="molecule type" value="Genomic_DNA"/>
</dbReference>
<dbReference type="FunFam" id="3.30.30.30:FF:000003">
    <property type="entry name" value="Heat shock protein 9"/>
    <property type="match status" value="1"/>
</dbReference>
<dbReference type="FunFam" id="3.30.420.40:FF:000004">
    <property type="entry name" value="Molecular chaperone DnaK"/>
    <property type="match status" value="1"/>
</dbReference>